<comment type="caution">
    <text evidence="3">The sequence shown here is derived from an EMBL/GenBank/DDBJ whole genome shotgun (WGS) entry which is preliminary data.</text>
</comment>
<dbReference type="GO" id="GO:0003677">
    <property type="term" value="F:DNA binding"/>
    <property type="evidence" value="ECO:0007669"/>
    <property type="project" value="UniProtKB-KW"/>
</dbReference>
<dbReference type="RefSeq" id="WP_127706489.1">
    <property type="nucleotide sequence ID" value="NZ_SACO01000002.1"/>
</dbReference>
<dbReference type="Gene3D" id="1.10.260.40">
    <property type="entry name" value="lambda repressor-like DNA-binding domains"/>
    <property type="match status" value="1"/>
</dbReference>
<dbReference type="PANTHER" id="PTHR36924:SF1">
    <property type="entry name" value="ANTITOXIN HIGA-1"/>
    <property type="match status" value="1"/>
</dbReference>
<reference evidence="3 4" key="1">
    <citation type="submission" date="2019-01" db="EMBL/GenBank/DDBJ databases">
        <authorList>
            <person name="Chen W.-M."/>
        </authorList>
    </citation>
    <scope>NUCLEOTIDE SEQUENCE [LARGE SCALE GENOMIC DNA]</scope>
    <source>
        <strain evidence="3 4">FSY-9</strain>
    </source>
</reference>
<dbReference type="EMBL" id="SACO01000002">
    <property type="protein sequence ID" value="RVU07142.1"/>
    <property type="molecule type" value="Genomic_DNA"/>
</dbReference>
<sequence>MAIKMHASLAVHAGDWLRTEIVHPHGITVKALAEHMGVSRQALSMLLNGKSSLTADMAIRFEKSFGVQADTLMRMQARYDLAQARARADDIKVAPLAA</sequence>
<dbReference type="PROSITE" id="PS50943">
    <property type="entry name" value="HTH_CROC1"/>
    <property type="match status" value="1"/>
</dbReference>
<evidence type="ECO:0000259" key="2">
    <source>
        <dbReference type="PROSITE" id="PS50943"/>
    </source>
</evidence>
<evidence type="ECO:0000256" key="1">
    <source>
        <dbReference type="ARBA" id="ARBA00023125"/>
    </source>
</evidence>
<dbReference type="InterPro" id="IPR001387">
    <property type="entry name" value="Cro/C1-type_HTH"/>
</dbReference>
<proteinExistence type="predicted"/>
<keyword evidence="4" id="KW-1185">Reference proteome</keyword>
<dbReference type="SMART" id="SM00530">
    <property type="entry name" value="HTH_XRE"/>
    <property type="match status" value="1"/>
</dbReference>
<dbReference type="OrthoDB" id="7205516at2"/>
<organism evidence="3 4">
    <name type="scientific">Novosphingobium umbonatum</name>
    <dbReference type="NCBI Taxonomy" id="1908524"/>
    <lineage>
        <taxon>Bacteria</taxon>
        <taxon>Pseudomonadati</taxon>
        <taxon>Pseudomonadota</taxon>
        <taxon>Alphaproteobacteria</taxon>
        <taxon>Sphingomonadales</taxon>
        <taxon>Sphingomonadaceae</taxon>
        <taxon>Novosphingobium</taxon>
    </lineage>
</organism>
<dbReference type="NCBIfam" id="TIGR02607">
    <property type="entry name" value="antidote_HigA"/>
    <property type="match status" value="1"/>
</dbReference>
<gene>
    <name evidence="3" type="primary">higA</name>
    <name evidence="3" type="ORF">EOE18_04125</name>
</gene>
<feature type="domain" description="HTH cro/C1-type" evidence="2">
    <location>
        <begin position="25"/>
        <end position="72"/>
    </location>
</feature>
<dbReference type="SUPFAM" id="SSF47413">
    <property type="entry name" value="lambda repressor-like DNA-binding domains"/>
    <property type="match status" value="1"/>
</dbReference>
<evidence type="ECO:0000313" key="4">
    <source>
        <dbReference type="Proteomes" id="UP000282837"/>
    </source>
</evidence>
<dbReference type="InterPro" id="IPR013430">
    <property type="entry name" value="Toxin_antidote_HigA"/>
</dbReference>
<keyword evidence="1" id="KW-0238">DNA-binding</keyword>
<dbReference type="Pfam" id="PF01381">
    <property type="entry name" value="HTH_3"/>
    <property type="match status" value="1"/>
</dbReference>
<dbReference type="Proteomes" id="UP000282837">
    <property type="component" value="Unassembled WGS sequence"/>
</dbReference>
<accession>A0A437NBB0</accession>
<evidence type="ECO:0000313" key="3">
    <source>
        <dbReference type="EMBL" id="RVU07142.1"/>
    </source>
</evidence>
<protein>
    <submittedName>
        <fullName evidence="3">Addiction module antidote protein, HigA family</fullName>
    </submittedName>
</protein>
<dbReference type="AlphaFoldDB" id="A0A437NBB0"/>
<dbReference type="InterPro" id="IPR010982">
    <property type="entry name" value="Lambda_DNA-bd_dom_sf"/>
</dbReference>
<dbReference type="PANTHER" id="PTHR36924">
    <property type="entry name" value="ANTITOXIN HIGA-1"/>
    <property type="match status" value="1"/>
</dbReference>
<dbReference type="CDD" id="cd00093">
    <property type="entry name" value="HTH_XRE"/>
    <property type="match status" value="1"/>
</dbReference>
<name>A0A437NBB0_9SPHN</name>